<dbReference type="OrthoDB" id="786614at2759"/>
<dbReference type="Proteomes" id="UP000236161">
    <property type="component" value="Unassembled WGS sequence"/>
</dbReference>
<dbReference type="PANTHER" id="PTHR34482:SF49">
    <property type="entry name" value="RETROTRANSPOSON GAG DOMAIN-CONTAINING PROTEIN"/>
    <property type="match status" value="1"/>
</dbReference>
<evidence type="ECO:0000256" key="2">
    <source>
        <dbReference type="SAM" id="Phobius"/>
    </source>
</evidence>
<evidence type="ECO:0000256" key="1">
    <source>
        <dbReference type="SAM" id="MobiDB-lite"/>
    </source>
</evidence>
<gene>
    <name evidence="4" type="ORF">AXF42_Ash007872</name>
</gene>
<reference evidence="4 5" key="1">
    <citation type="journal article" date="2017" name="Nature">
        <title>The Apostasia genome and the evolution of orchids.</title>
        <authorList>
            <person name="Zhang G.Q."/>
            <person name="Liu K.W."/>
            <person name="Li Z."/>
            <person name="Lohaus R."/>
            <person name="Hsiao Y.Y."/>
            <person name="Niu S.C."/>
            <person name="Wang J.Y."/>
            <person name="Lin Y.C."/>
            <person name="Xu Q."/>
            <person name="Chen L.J."/>
            <person name="Yoshida K."/>
            <person name="Fujiwara S."/>
            <person name="Wang Z.W."/>
            <person name="Zhang Y.Q."/>
            <person name="Mitsuda N."/>
            <person name="Wang M."/>
            <person name="Liu G.H."/>
            <person name="Pecoraro L."/>
            <person name="Huang H.X."/>
            <person name="Xiao X.J."/>
            <person name="Lin M."/>
            <person name="Wu X.Y."/>
            <person name="Wu W.L."/>
            <person name="Chen Y.Y."/>
            <person name="Chang S.B."/>
            <person name="Sakamoto S."/>
            <person name="Ohme-Takagi M."/>
            <person name="Yagi M."/>
            <person name="Zeng S.J."/>
            <person name="Shen C.Y."/>
            <person name="Yeh C.M."/>
            <person name="Luo Y.B."/>
            <person name="Tsai W.C."/>
            <person name="Van de Peer Y."/>
            <person name="Liu Z.J."/>
        </authorList>
    </citation>
    <scope>NUCLEOTIDE SEQUENCE [LARGE SCALE GENOMIC DNA]</scope>
    <source>
        <strain evidence="5">cv. Shenzhen</strain>
        <tissue evidence="4">Stem</tissue>
    </source>
</reference>
<name>A0A2I0B5K5_9ASPA</name>
<dbReference type="Pfam" id="PF03732">
    <property type="entry name" value="Retrotrans_gag"/>
    <property type="match status" value="1"/>
</dbReference>
<dbReference type="EMBL" id="KZ451911">
    <property type="protein sequence ID" value="PKA63076.1"/>
    <property type="molecule type" value="Genomic_DNA"/>
</dbReference>
<sequence length="352" mass="39884">MTFDGNEQRLADESSSHHEGKGNAPIYNDEQMRRVLTSLAYMMENASNTVTGGGGISSQADRYAESFQRMHPKRFSGTTNPIEAENWLDHIERILDGIACPSDRRVPLTVLVLDDDASNWWKSQKRLRFNDRSPTDILWAEFCIAFRDWFVPESARNKMRNELNHLGQRGMSVTEYESKFSALARYVPDMVSTEEQKCYHFRKGIRDSIRELLGPYRHKDFADLVEAARGVEQEQERGVEQEQEITQKKREAGKRRGSYSQSGGSYAQSGGSYQKKFTIGSSSKNSENSAGSGIISRCSNCGKNWCSKSAFSESKSTQSTRARIGNIIKYSAVTIFSMINSILILIFYNHNI</sequence>
<organism evidence="4 5">
    <name type="scientific">Apostasia shenzhenica</name>
    <dbReference type="NCBI Taxonomy" id="1088818"/>
    <lineage>
        <taxon>Eukaryota</taxon>
        <taxon>Viridiplantae</taxon>
        <taxon>Streptophyta</taxon>
        <taxon>Embryophyta</taxon>
        <taxon>Tracheophyta</taxon>
        <taxon>Spermatophyta</taxon>
        <taxon>Magnoliopsida</taxon>
        <taxon>Liliopsida</taxon>
        <taxon>Asparagales</taxon>
        <taxon>Orchidaceae</taxon>
        <taxon>Apostasioideae</taxon>
        <taxon>Apostasia</taxon>
    </lineage>
</organism>
<evidence type="ECO:0000313" key="5">
    <source>
        <dbReference type="Proteomes" id="UP000236161"/>
    </source>
</evidence>
<feature type="region of interest" description="Disordered" evidence="1">
    <location>
        <begin position="1"/>
        <end position="29"/>
    </location>
</feature>
<keyword evidence="5" id="KW-1185">Reference proteome</keyword>
<proteinExistence type="predicted"/>
<evidence type="ECO:0000313" key="4">
    <source>
        <dbReference type="EMBL" id="PKA63076.1"/>
    </source>
</evidence>
<feature type="compositionally biased region" description="Low complexity" evidence="1">
    <location>
        <begin position="258"/>
        <end position="272"/>
    </location>
</feature>
<dbReference type="InterPro" id="IPR005162">
    <property type="entry name" value="Retrotrans_gag_dom"/>
</dbReference>
<keyword evidence="2" id="KW-1133">Transmembrane helix</keyword>
<dbReference type="AlphaFoldDB" id="A0A2I0B5K5"/>
<accession>A0A2I0B5K5</accession>
<evidence type="ECO:0000259" key="3">
    <source>
        <dbReference type="Pfam" id="PF03732"/>
    </source>
</evidence>
<feature type="compositionally biased region" description="Basic and acidic residues" evidence="1">
    <location>
        <begin position="232"/>
        <end position="250"/>
    </location>
</feature>
<feature type="region of interest" description="Disordered" evidence="1">
    <location>
        <begin position="232"/>
        <end position="272"/>
    </location>
</feature>
<feature type="domain" description="Retrotransposon gag" evidence="3">
    <location>
        <begin position="110"/>
        <end position="206"/>
    </location>
</feature>
<feature type="transmembrane region" description="Helical" evidence="2">
    <location>
        <begin position="327"/>
        <end position="348"/>
    </location>
</feature>
<keyword evidence="2" id="KW-0812">Transmembrane</keyword>
<dbReference type="PANTHER" id="PTHR34482">
    <property type="entry name" value="DNA DAMAGE-INDUCIBLE PROTEIN 1-LIKE"/>
    <property type="match status" value="1"/>
</dbReference>
<protein>
    <recommendedName>
        <fullName evidence="3">Retrotransposon gag domain-containing protein</fullName>
    </recommendedName>
</protein>
<keyword evidence="2" id="KW-0472">Membrane</keyword>
<feature type="compositionally biased region" description="Basic and acidic residues" evidence="1">
    <location>
        <begin position="1"/>
        <end position="21"/>
    </location>
</feature>